<keyword evidence="1" id="KW-0812">Transmembrane</keyword>
<gene>
    <name evidence="2" type="ORF">AY586_08275</name>
</gene>
<dbReference type="EMBL" id="LSYU01000028">
    <property type="protein sequence ID" value="KXX65910.1"/>
    <property type="molecule type" value="Genomic_DNA"/>
</dbReference>
<dbReference type="PROSITE" id="PS00409">
    <property type="entry name" value="PROKAR_NTER_METHYL"/>
    <property type="match status" value="1"/>
</dbReference>
<evidence type="ECO:0000313" key="2">
    <source>
        <dbReference type="EMBL" id="KXX65910.1"/>
    </source>
</evidence>
<evidence type="ECO:0000313" key="3">
    <source>
        <dbReference type="Proteomes" id="UP000075766"/>
    </source>
</evidence>
<comment type="caution">
    <text evidence="2">The sequence shown here is derived from an EMBL/GenBank/DDBJ whole genome shotgun (WGS) entry which is preliminary data.</text>
</comment>
<accession>A0ABR5VJL8</accession>
<dbReference type="Proteomes" id="UP000075766">
    <property type="component" value="Unassembled WGS sequence"/>
</dbReference>
<evidence type="ECO:0000256" key="1">
    <source>
        <dbReference type="SAM" id="Phobius"/>
    </source>
</evidence>
<name>A0ABR5VJL8_MARGR</name>
<feature type="transmembrane region" description="Helical" evidence="1">
    <location>
        <begin position="20"/>
        <end position="41"/>
    </location>
</feature>
<dbReference type="Pfam" id="PF07963">
    <property type="entry name" value="N_methyl"/>
    <property type="match status" value="1"/>
</dbReference>
<dbReference type="InterPro" id="IPR012902">
    <property type="entry name" value="N_methyl_site"/>
</dbReference>
<sequence>MTSTRDPAMNRPTTPPRRAAGFTLIELSIALIVIGMLISMAKVGGDLMRQSTYVKLINDFIFIGGWHNAYGSYTVGQGHVLLDDPASPTGLVNEGGDAVCREDLVSALLAAGVNLPSGRGVGFETHYGYQDSNGNPQDMEVCFQALDWAVPDGAIGSYRKDKHNVMILTGVTPDLARMIDAQKDGLVDARFGCVREERYADRADITSSRTWSMTNAQAWGGGAATDESQIDVLTVHVSMDCN</sequence>
<protein>
    <recommendedName>
        <fullName evidence="4">Prepilin-type N-terminal cleavage/methylation domain-containing protein</fullName>
    </recommendedName>
</protein>
<proteinExistence type="predicted"/>
<organism evidence="2 3">
    <name type="scientific">Marichromatium gracile</name>
    <name type="common">Chromatium gracile</name>
    <dbReference type="NCBI Taxonomy" id="1048"/>
    <lineage>
        <taxon>Bacteria</taxon>
        <taxon>Pseudomonadati</taxon>
        <taxon>Pseudomonadota</taxon>
        <taxon>Gammaproteobacteria</taxon>
        <taxon>Chromatiales</taxon>
        <taxon>Chromatiaceae</taxon>
        <taxon>Marichromatium</taxon>
    </lineage>
</organism>
<keyword evidence="1" id="KW-1133">Transmembrane helix</keyword>
<dbReference type="NCBIfam" id="TIGR02532">
    <property type="entry name" value="IV_pilin_GFxxxE"/>
    <property type="match status" value="1"/>
</dbReference>
<reference evidence="2 3" key="1">
    <citation type="submission" date="2016-02" db="EMBL/GenBank/DDBJ databases">
        <title>Genome sequence of Marichromatium gracile YL-28, a purple sulfur bacterium.</title>
        <authorList>
            <person name="Zhao C."/>
            <person name="Hong X."/>
            <person name="Chen S."/>
            <person name="Yang S."/>
        </authorList>
    </citation>
    <scope>NUCLEOTIDE SEQUENCE [LARGE SCALE GENOMIC DNA]</scope>
    <source>
        <strain evidence="2 3">YL28</strain>
    </source>
</reference>
<evidence type="ECO:0008006" key="4">
    <source>
        <dbReference type="Google" id="ProtNLM"/>
    </source>
</evidence>
<keyword evidence="1" id="KW-0472">Membrane</keyword>
<keyword evidence="3" id="KW-1185">Reference proteome</keyword>